<dbReference type="STRING" id="43151.W5J440"/>
<dbReference type="GO" id="GO:0004497">
    <property type="term" value="F:monooxygenase activity"/>
    <property type="evidence" value="ECO:0007669"/>
    <property type="project" value="UniProtKB-KW"/>
</dbReference>
<protein>
    <submittedName>
        <fullName evidence="13">Cyp49a1</fullName>
    </submittedName>
</protein>
<evidence type="ECO:0000313" key="14">
    <source>
        <dbReference type="EnsemblMetazoa" id="ADAC010289-PA"/>
    </source>
</evidence>
<evidence type="ECO:0000256" key="8">
    <source>
        <dbReference type="ARBA" id="ARBA00023002"/>
    </source>
</evidence>
<dbReference type="InterPro" id="IPR001128">
    <property type="entry name" value="Cyt_P450"/>
</dbReference>
<dbReference type="GO" id="GO:0005506">
    <property type="term" value="F:iron ion binding"/>
    <property type="evidence" value="ECO:0007669"/>
    <property type="project" value="InterPro"/>
</dbReference>
<keyword evidence="6 11" id="KW-0349">Heme</keyword>
<dbReference type="GO" id="GO:0016705">
    <property type="term" value="F:oxidoreductase activity, acting on paired donors, with incorporation or reduction of molecular oxygen"/>
    <property type="evidence" value="ECO:0007669"/>
    <property type="project" value="InterPro"/>
</dbReference>
<evidence type="ECO:0000256" key="9">
    <source>
        <dbReference type="ARBA" id="ARBA00023004"/>
    </source>
</evidence>
<reference evidence="13" key="3">
    <citation type="journal article" date="2013" name="Nucleic Acids Res.">
        <title>The genome of Anopheles darlingi, the main neotropical malaria vector.</title>
        <authorList>
            <person name="Marinotti O."/>
            <person name="Cerqueira G.C."/>
            <person name="de Almeida L.G."/>
            <person name="Ferro M.I."/>
            <person name="Loreto E.L."/>
            <person name="Zaha A."/>
            <person name="Teixeira S.M."/>
            <person name="Wespiser A.R."/>
            <person name="Almeida E Silva A."/>
            <person name="Schlindwein A.D."/>
            <person name="Pacheco A.C."/>
            <person name="Silva A.L."/>
            <person name="Graveley B.R."/>
            <person name="Walenz B.P."/>
            <person name="Lima Bde A."/>
            <person name="Ribeiro C.A."/>
            <person name="Nunes-Silva C.G."/>
            <person name="de Carvalho C.R."/>
            <person name="Soares C.M."/>
            <person name="de Menezes C.B."/>
            <person name="Matiolli C."/>
            <person name="Caffrey D."/>
            <person name="Araujo D.A."/>
            <person name="de Oliveira D.M."/>
            <person name="Golenbock D."/>
            <person name="Grisard E.C."/>
            <person name="Fantinatti-Garboggini F."/>
            <person name="de Carvalho F.M."/>
            <person name="Barcellos F.G."/>
            <person name="Prosdocimi F."/>
            <person name="May G."/>
            <person name="Azevedo Junior G.M."/>
            <person name="Guimaraes G.M."/>
            <person name="Goldman G.H."/>
            <person name="Padilha I.Q."/>
            <person name="Batista Jda S."/>
            <person name="Ferro J.A."/>
            <person name="Ribeiro J.M."/>
            <person name="Fietto J.L."/>
            <person name="Dabbas K.M."/>
            <person name="Cerdeira L."/>
            <person name="Agnez-Lima L.F."/>
            <person name="Brocchi M."/>
            <person name="de Carvalho M.O."/>
            <person name="Teixeira Mde M."/>
            <person name="Diniz Maia Mde M."/>
            <person name="Goldman M.H."/>
            <person name="Cruz Schneider M.P."/>
            <person name="Felipe M.S."/>
            <person name="Hungria M."/>
            <person name="Nicolas M.F."/>
            <person name="Pereira M."/>
            <person name="Montes M.A."/>
            <person name="Cantao M.E."/>
            <person name="Vincentz M."/>
            <person name="Rafael M.S."/>
            <person name="Silverman N."/>
            <person name="Stoco P.H."/>
            <person name="Souza R.C."/>
            <person name="Vicentini R."/>
            <person name="Gazzinelli R.T."/>
            <person name="Neves Rde O."/>
            <person name="Silva R."/>
            <person name="Astolfi-Filho S."/>
            <person name="Maciel T.E."/>
            <person name="Urmenyi T.P."/>
            <person name="Tadei W.P."/>
            <person name="Camargo E.P."/>
            <person name="de Vasconcelos A.T."/>
        </authorList>
    </citation>
    <scope>NUCLEOTIDE SEQUENCE</scope>
</reference>
<keyword evidence="15" id="KW-1185">Reference proteome</keyword>
<evidence type="ECO:0000256" key="1">
    <source>
        <dbReference type="ARBA" id="ARBA00001971"/>
    </source>
</evidence>
<reference evidence="13" key="2">
    <citation type="submission" date="2010-05" db="EMBL/GenBank/DDBJ databases">
        <authorList>
            <person name="Almeida L.G."/>
            <person name="Nicolas M.F."/>
            <person name="Souza R.C."/>
            <person name="Vasconcelos A.T.R."/>
        </authorList>
    </citation>
    <scope>NUCLEOTIDE SEQUENCE</scope>
</reference>
<name>W5J440_ANODA</name>
<dbReference type="Gene3D" id="1.10.630.10">
    <property type="entry name" value="Cytochrome P450"/>
    <property type="match status" value="1"/>
</dbReference>
<evidence type="ECO:0000256" key="5">
    <source>
        <dbReference type="ARBA" id="ARBA00010617"/>
    </source>
</evidence>
<dbReference type="eggNOG" id="KOG0159">
    <property type="taxonomic scope" value="Eukaryota"/>
</dbReference>
<organism evidence="13">
    <name type="scientific">Anopheles darlingi</name>
    <name type="common">Mosquito</name>
    <dbReference type="NCBI Taxonomy" id="43151"/>
    <lineage>
        <taxon>Eukaryota</taxon>
        <taxon>Metazoa</taxon>
        <taxon>Ecdysozoa</taxon>
        <taxon>Arthropoda</taxon>
        <taxon>Hexapoda</taxon>
        <taxon>Insecta</taxon>
        <taxon>Pterygota</taxon>
        <taxon>Neoptera</taxon>
        <taxon>Endopterygota</taxon>
        <taxon>Diptera</taxon>
        <taxon>Nematocera</taxon>
        <taxon>Culicoidea</taxon>
        <taxon>Culicidae</taxon>
        <taxon>Anophelinae</taxon>
        <taxon>Anopheles</taxon>
    </lineage>
</organism>
<dbReference type="FunFam" id="1.10.630.10:FF:000006">
    <property type="entry name" value="Cytochrome P450 302a1, mitochondrial"/>
    <property type="match status" value="1"/>
</dbReference>
<keyword evidence="8 12" id="KW-0560">Oxidoreductase</keyword>
<dbReference type="Proteomes" id="UP000000673">
    <property type="component" value="Unassembled WGS sequence"/>
</dbReference>
<dbReference type="GO" id="GO:0020037">
    <property type="term" value="F:heme binding"/>
    <property type="evidence" value="ECO:0007669"/>
    <property type="project" value="InterPro"/>
</dbReference>
<dbReference type="FunCoup" id="W5J440">
    <property type="interactions" value="14"/>
</dbReference>
<dbReference type="VEuPathDB" id="VectorBase:ADAC010289"/>
<dbReference type="InterPro" id="IPR002403">
    <property type="entry name" value="Cyt_P450_E_grp-IV"/>
</dbReference>
<evidence type="ECO:0000256" key="11">
    <source>
        <dbReference type="PIRSR" id="PIRSR602403-1"/>
    </source>
</evidence>
<feature type="binding site" description="axial binding residue" evidence="11">
    <location>
        <position position="498"/>
    </location>
    <ligand>
        <name>heme</name>
        <dbReference type="ChEBI" id="CHEBI:30413"/>
    </ligand>
    <ligandPart>
        <name>Fe</name>
        <dbReference type="ChEBI" id="CHEBI:18248"/>
    </ligandPart>
</feature>
<dbReference type="VEuPathDB" id="VectorBase:ADAR2_006203"/>
<evidence type="ECO:0000256" key="6">
    <source>
        <dbReference type="ARBA" id="ARBA00022617"/>
    </source>
</evidence>
<dbReference type="InterPro" id="IPR036396">
    <property type="entry name" value="Cyt_P450_sf"/>
</dbReference>
<comment type="cofactor">
    <cofactor evidence="1 11">
        <name>heme</name>
        <dbReference type="ChEBI" id="CHEBI:30413"/>
    </cofactor>
</comment>
<dbReference type="PRINTS" id="PR00385">
    <property type="entry name" value="P450"/>
</dbReference>
<dbReference type="PANTHER" id="PTHR24279">
    <property type="entry name" value="CYTOCHROME P450"/>
    <property type="match status" value="1"/>
</dbReference>
<evidence type="ECO:0000256" key="7">
    <source>
        <dbReference type="ARBA" id="ARBA00022723"/>
    </source>
</evidence>
<dbReference type="HOGENOM" id="CLU_001570_28_0_1"/>
<dbReference type="InterPro" id="IPR050479">
    <property type="entry name" value="CYP11_CYP27_families"/>
</dbReference>
<dbReference type="OMA" id="FSAICMK"/>
<dbReference type="GO" id="GO:0005789">
    <property type="term" value="C:endoplasmic reticulum membrane"/>
    <property type="evidence" value="ECO:0007669"/>
    <property type="project" value="UniProtKB-SubCell"/>
</dbReference>
<evidence type="ECO:0000313" key="13">
    <source>
        <dbReference type="EMBL" id="ETN58108.1"/>
    </source>
</evidence>
<evidence type="ECO:0000256" key="4">
    <source>
        <dbReference type="ARBA" id="ARBA00004406"/>
    </source>
</evidence>
<reference evidence="14" key="4">
    <citation type="submission" date="2015-06" db="UniProtKB">
        <authorList>
            <consortium name="EnsemblMetazoa"/>
        </authorList>
    </citation>
    <scope>IDENTIFICATION</scope>
</reference>
<evidence type="ECO:0000256" key="3">
    <source>
        <dbReference type="ARBA" id="ARBA00004174"/>
    </source>
</evidence>
<comment type="similarity">
    <text evidence="5 12">Belongs to the cytochrome P450 family.</text>
</comment>
<evidence type="ECO:0000256" key="12">
    <source>
        <dbReference type="RuleBase" id="RU000461"/>
    </source>
</evidence>
<keyword evidence="9 11" id="KW-0408">Iron</keyword>
<dbReference type="CDD" id="cd11054">
    <property type="entry name" value="CYP24A1-like"/>
    <property type="match status" value="1"/>
</dbReference>
<accession>W5J440</accession>
<proteinExistence type="inferred from homology"/>
<dbReference type="SUPFAM" id="SSF48264">
    <property type="entry name" value="Cytochrome P450"/>
    <property type="match status" value="1"/>
</dbReference>
<dbReference type="PANTHER" id="PTHR24279:SF120">
    <property type="entry name" value="CYTOCHROME P450"/>
    <property type="match status" value="1"/>
</dbReference>
<keyword evidence="7 11" id="KW-0479">Metal-binding</keyword>
<dbReference type="PRINTS" id="PR00465">
    <property type="entry name" value="EP450IV"/>
</dbReference>
<reference evidence="13 15" key="1">
    <citation type="journal article" date="2010" name="BMC Genomics">
        <title>Combination of measures distinguishes pre-miRNAs from other stem-loops in the genome of the newly sequenced Anopheles darlingi.</title>
        <authorList>
            <person name="Mendes N.D."/>
            <person name="Freitas A.T."/>
            <person name="Vasconcelos A.T."/>
            <person name="Sagot M.F."/>
        </authorList>
    </citation>
    <scope>NUCLEOTIDE SEQUENCE</scope>
</reference>
<comment type="function">
    <text evidence="2">May be involved in the metabolism of insect hormones and in the breakdown of synthetic insecticides.</text>
</comment>
<evidence type="ECO:0000256" key="10">
    <source>
        <dbReference type="ARBA" id="ARBA00023033"/>
    </source>
</evidence>
<dbReference type="PROSITE" id="PS00086">
    <property type="entry name" value="CYTOCHROME_P450"/>
    <property type="match status" value="1"/>
</dbReference>
<comment type="subcellular location">
    <subcellularLocation>
        <location evidence="4">Endoplasmic reticulum membrane</location>
        <topology evidence="4">Peripheral membrane protein</topology>
    </subcellularLocation>
    <subcellularLocation>
        <location evidence="3">Microsome membrane</location>
        <topology evidence="3">Peripheral membrane protein</topology>
    </subcellularLocation>
</comment>
<keyword evidence="10 12" id="KW-0503">Monooxygenase</keyword>
<dbReference type="AlphaFoldDB" id="W5J440"/>
<dbReference type="EnsemblMetazoa" id="ADAC010289-RA">
    <property type="protein sequence ID" value="ADAC010289-PA"/>
    <property type="gene ID" value="ADAC010289"/>
</dbReference>
<evidence type="ECO:0000256" key="2">
    <source>
        <dbReference type="ARBA" id="ARBA00003690"/>
    </source>
</evidence>
<dbReference type="InterPro" id="IPR017972">
    <property type="entry name" value="Cyt_P450_CS"/>
</dbReference>
<dbReference type="EMBL" id="ADMH02002165">
    <property type="protein sequence ID" value="ETN58108.1"/>
    <property type="molecule type" value="Genomic_DNA"/>
</dbReference>
<dbReference type="Pfam" id="PF00067">
    <property type="entry name" value="p450"/>
    <property type="match status" value="1"/>
</dbReference>
<gene>
    <name evidence="13" type="ORF">AND_010289</name>
</gene>
<evidence type="ECO:0000313" key="15">
    <source>
        <dbReference type="Proteomes" id="UP000000673"/>
    </source>
</evidence>
<sequence>MVGQRIANSLLKRSAFSSALNVLPNEATSSVPGAAILEPHLQQQQQQPPASISAQFPHARPYVDVPGPKGLPMIGNSWRFAPIIGQYKIEDLDKVMQDLHRQYGRIAKVNGLIGHPDLLFVFDADLIRDTFKKEEGLPHRPAMPSLRNYKSKLRKDFFGDNMGLIGVHGEKWDAFRAQVQQVMLQPSTAKKYIAPLDEISSDFMDRIQEMRDVNNELPGDFLHELYKWALESIGRVALDTRLGCVSKDGNDESKRIINSINTFFWTVAEVELRMPIWRIYKTSAYKNYLAALDTFRELCMRHINIAMEKMNSSTEEEKSEERISLVERILQKTNNPKIAAVLALDLIMVGVDTTSVAATSTIYQLSQNPDKQEILFNEIKRSMPTPDTKFTISMLETMPYLRACIKETLRMYPVVIGNGRSLQTDAVIGGYHIPKGTHVIFPHLVVSNLEHYFPEPERFIPERWLKRGELKEHSGCPHAGQKIHPYVSLPFGYGRRTCIGRRFAECELQILLSKLFRRYQVEYNYEKLTYKVNPTYIPDKPLKFKLTERSS</sequence>